<feature type="region of interest" description="Disordered" evidence="1">
    <location>
        <begin position="229"/>
        <end position="260"/>
    </location>
</feature>
<gene>
    <name evidence="2" type="ORF">A45J_1870</name>
</gene>
<dbReference type="EMBL" id="BLAB01000001">
    <property type="protein sequence ID" value="GER94112.1"/>
    <property type="molecule type" value="Genomic_DNA"/>
</dbReference>
<proteinExistence type="predicted"/>
<name>A0A5J4L4G5_9ZZZZ</name>
<protein>
    <submittedName>
        <fullName evidence="2">Uncharacterized protein</fullName>
    </submittedName>
</protein>
<evidence type="ECO:0000313" key="2">
    <source>
        <dbReference type="EMBL" id="GER94112.1"/>
    </source>
</evidence>
<sequence>MWKRLLRILEYKRQKAEDKRQIFIRLKAEGLRLKLFLIFYLKHSVFSLQPIFCLLFSAFYILSSVSCTPKHVETPSYEGIPVEHALSELKNIKSIEAILSVEYERNNNADVNTMSGEALLNVSEDKLNLRLYYLGFLAGEVNEEGGIIKSKPKLDKNKSTILIDGIKNSFFWWNIKDYTLQEKGDLYELKNPFRKLLISKKTLLPIQQTIELNDGEELKIFYDAPNKTDSNESAATNNKKSDSNQLSIVSSQNNSPSATHHSSLSLWYNSRMKIEFKNYIVKIKVKSYSVVR</sequence>
<organism evidence="2">
    <name type="scientific">hot springs metagenome</name>
    <dbReference type="NCBI Taxonomy" id="433727"/>
    <lineage>
        <taxon>unclassified sequences</taxon>
        <taxon>metagenomes</taxon>
        <taxon>ecological metagenomes</taxon>
    </lineage>
</organism>
<evidence type="ECO:0000256" key="1">
    <source>
        <dbReference type="SAM" id="MobiDB-lite"/>
    </source>
</evidence>
<accession>A0A5J4L4G5</accession>
<comment type="caution">
    <text evidence="2">The sequence shown here is derived from an EMBL/GenBank/DDBJ whole genome shotgun (WGS) entry which is preliminary data.</text>
</comment>
<reference evidence="2" key="1">
    <citation type="submission" date="2019-10" db="EMBL/GenBank/DDBJ databases">
        <title>Metagenomic sequencing of thiosulfate-disproportionating enrichment culture.</title>
        <authorList>
            <person name="Umezawa K."/>
            <person name="Kojima H."/>
            <person name="Fukui M."/>
        </authorList>
    </citation>
    <scope>NUCLEOTIDE SEQUENCE</scope>
    <source>
        <strain evidence="2">45J</strain>
    </source>
</reference>
<dbReference type="AlphaFoldDB" id="A0A5J4L4G5"/>